<evidence type="ECO:0000256" key="3">
    <source>
        <dbReference type="ARBA" id="ARBA00023172"/>
    </source>
</evidence>
<feature type="domain" description="Core-binding (CB)" evidence="6">
    <location>
        <begin position="79"/>
        <end position="157"/>
    </location>
</feature>
<sequence length="406" mass="44719">MSRNEWGKIKKQPTKTPSYQASYIGVDGRRHYAPHTFTSKTFAQGWLANERAYKERCTLSGERWKSPGERATEKKAKVLTFGEYGKRVIDERKLSPRTRDLYESQWAQLIEPTFGKLAVSDVSPSAVRAWFSSLDSAKERRNSQAYGVLSMICNTAIRDGLIERNPCMIQGAMTTMAKKNVKIPTTVELHAIADKLGAEPRYERFKALVLLAGWCGLRIGEATELRRKDFDADCTVVSITRGVTHRGGKCLLGPTKTKETRDVDIPPHIQQDIIDHLNRFVGTSPDALLFEPARGGCHLNDRVFNKDIFQKAAKTVGREDLSAHDLRRFAGSKNAQVGATLAENMKRLGHSTVKAALLYQHSYDDSGKKLAANLSASALAEIAAAADSIAEAADSIAAADHAVTAS</sequence>
<dbReference type="InterPro" id="IPR044068">
    <property type="entry name" value="CB"/>
</dbReference>
<dbReference type="Gene3D" id="1.10.443.10">
    <property type="entry name" value="Intergrase catalytic core"/>
    <property type="match status" value="1"/>
</dbReference>
<dbReference type="PROSITE" id="PS51898">
    <property type="entry name" value="TYR_RECOMBINASE"/>
    <property type="match status" value="1"/>
</dbReference>
<proteinExistence type="inferred from homology"/>
<evidence type="ECO:0000256" key="2">
    <source>
        <dbReference type="ARBA" id="ARBA00023125"/>
    </source>
</evidence>
<comment type="caution">
    <text evidence="7">The sequence shown here is derived from an EMBL/GenBank/DDBJ whole genome shotgun (WGS) entry which is preliminary data.</text>
</comment>
<dbReference type="AlphaFoldDB" id="A0A132PC36"/>
<dbReference type="InterPro" id="IPR058717">
    <property type="entry name" value="Phage_L5_Integrase_N"/>
</dbReference>
<comment type="similarity">
    <text evidence="1">Belongs to the 'phage' integrase family.</text>
</comment>
<dbReference type="RefSeq" id="WP_067858712.1">
    <property type="nucleotide sequence ID" value="NZ_LGTW01000034.1"/>
</dbReference>
<reference evidence="7 8" key="1">
    <citation type="submission" date="2015-07" db="EMBL/GenBank/DDBJ databases">
        <title>A draft genome sequence of Mycobacterium wolinskyi.</title>
        <authorList>
            <person name="de Man T.J."/>
            <person name="Perry K.A."/>
            <person name="Coulliette A.D."/>
            <person name="Jensen B."/>
            <person name="Toney N.C."/>
            <person name="Limbago B.M."/>
            <person name="Noble-Wang J."/>
        </authorList>
    </citation>
    <scope>NUCLEOTIDE SEQUENCE [LARGE SCALE GENOMIC DNA]</scope>
    <source>
        <strain evidence="7 8">CDC_01</strain>
    </source>
</reference>
<dbReference type="Proteomes" id="UP000070612">
    <property type="component" value="Unassembled WGS sequence"/>
</dbReference>
<dbReference type="InterPro" id="IPR002104">
    <property type="entry name" value="Integrase_catalytic"/>
</dbReference>
<dbReference type="GO" id="GO:0006310">
    <property type="term" value="P:DNA recombination"/>
    <property type="evidence" value="ECO:0007669"/>
    <property type="project" value="UniProtKB-KW"/>
</dbReference>
<dbReference type="Pfam" id="PF00589">
    <property type="entry name" value="Phage_integrase"/>
    <property type="match status" value="1"/>
</dbReference>
<keyword evidence="8" id="KW-1185">Reference proteome</keyword>
<evidence type="ECO:0008006" key="9">
    <source>
        <dbReference type="Google" id="ProtNLM"/>
    </source>
</evidence>
<dbReference type="PANTHER" id="PTHR30349">
    <property type="entry name" value="PHAGE INTEGRASE-RELATED"/>
    <property type="match status" value="1"/>
</dbReference>
<evidence type="ECO:0000313" key="7">
    <source>
        <dbReference type="EMBL" id="KWX19890.1"/>
    </source>
</evidence>
<evidence type="ECO:0000259" key="6">
    <source>
        <dbReference type="PROSITE" id="PS51900"/>
    </source>
</evidence>
<dbReference type="Pfam" id="PF26003">
    <property type="entry name" value="Integrase_N_phage"/>
    <property type="match status" value="1"/>
</dbReference>
<dbReference type="InterPro" id="IPR050090">
    <property type="entry name" value="Tyrosine_recombinase_XerCD"/>
</dbReference>
<protein>
    <recommendedName>
        <fullName evidence="9">Integrase</fullName>
    </recommendedName>
</protein>
<dbReference type="InterPro" id="IPR013762">
    <property type="entry name" value="Integrase-like_cat_sf"/>
</dbReference>
<evidence type="ECO:0000256" key="1">
    <source>
        <dbReference type="ARBA" id="ARBA00008857"/>
    </source>
</evidence>
<dbReference type="GO" id="GO:0015074">
    <property type="term" value="P:DNA integration"/>
    <property type="evidence" value="ECO:0007669"/>
    <property type="project" value="InterPro"/>
</dbReference>
<name>A0A132PC36_9MYCO</name>
<keyword evidence="2 4" id="KW-0238">DNA-binding</keyword>
<gene>
    <name evidence="7" type="ORF">AFM11_33465</name>
</gene>
<dbReference type="SUPFAM" id="SSF56349">
    <property type="entry name" value="DNA breaking-rejoining enzymes"/>
    <property type="match status" value="1"/>
</dbReference>
<keyword evidence="3" id="KW-0233">DNA recombination</keyword>
<dbReference type="EMBL" id="LGTW01000034">
    <property type="protein sequence ID" value="KWX19890.1"/>
    <property type="molecule type" value="Genomic_DNA"/>
</dbReference>
<dbReference type="PROSITE" id="PS51900">
    <property type="entry name" value="CB"/>
    <property type="match status" value="1"/>
</dbReference>
<evidence type="ECO:0000313" key="8">
    <source>
        <dbReference type="Proteomes" id="UP000070612"/>
    </source>
</evidence>
<dbReference type="InterPro" id="IPR010998">
    <property type="entry name" value="Integrase_recombinase_N"/>
</dbReference>
<dbReference type="PATRIC" id="fig|59750.3.peg.5025"/>
<dbReference type="PANTHER" id="PTHR30349:SF64">
    <property type="entry name" value="PROPHAGE INTEGRASE INTD-RELATED"/>
    <property type="match status" value="1"/>
</dbReference>
<evidence type="ECO:0000259" key="5">
    <source>
        <dbReference type="PROSITE" id="PS51898"/>
    </source>
</evidence>
<dbReference type="GO" id="GO:0003677">
    <property type="term" value="F:DNA binding"/>
    <property type="evidence" value="ECO:0007669"/>
    <property type="project" value="UniProtKB-UniRule"/>
</dbReference>
<dbReference type="CDD" id="cd00397">
    <property type="entry name" value="DNA_BRE_C"/>
    <property type="match status" value="1"/>
</dbReference>
<accession>A0A132PC36</accession>
<dbReference type="InterPro" id="IPR011010">
    <property type="entry name" value="DNA_brk_join_enz"/>
</dbReference>
<feature type="domain" description="Tyr recombinase" evidence="5">
    <location>
        <begin position="179"/>
        <end position="372"/>
    </location>
</feature>
<organism evidence="7 8">
    <name type="scientific">Mycolicibacterium wolinskyi</name>
    <dbReference type="NCBI Taxonomy" id="59750"/>
    <lineage>
        <taxon>Bacteria</taxon>
        <taxon>Bacillati</taxon>
        <taxon>Actinomycetota</taxon>
        <taxon>Actinomycetes</taxon>
        <taxon>Mycobacteriales</taxon>
        <taxon>Mycobacteriaceae</taxon>
        <taxon>Mycolicibacterium</taxon>
    </lineage>
</organism>
<dbReference type="Gene3D" id="1.10.150.130">
    <property type="match status" value="1"/>
</dbReference>
<evidence type="ECO:0000256" key="4">
    <source>
        <dbReference type="PROSITE-ProRule" id="PRU01248"/>
    </source>
</evidence>